<dbReference type="SUPFAM" id="SSF56436">
    <property type="entry name" value="C-type lectin-like"/>
    <property type="match status" value="1"/>
</dbReference>
<feature type="compositionally biased region" description="Polar residues" evidence="2">
    <location>
        <begin position="59"/>
        <end position="68"/>
    </location>
</feature>
<dbReference type="InterPro" id="IPR005532">
    <property type="entry name" value="SUMF_dom"/>
</dbReference>
<sequence length="409" mass="46493">MSIFCVFNNFKSIVALYIIIYTLFTCIESSKCDIDDNSLNENTIKKNGDSDCGCKISRQKSLQDSPLPSDSKEANNNKDNDYTCYSKNDVAASKAEKNKIDTARNKQEILSLSERTNEMVYIPGGRFKMGTDEPIFIADGEMPAREVTLDSFYLDKFEVSNAEFEIFVKDQNYKTEAENFGNSFVMDMYISEETKKKITQMVAAAPWWLPVDGADWHHPAGPDSNIYDRMDHPVVHVSWNDAVTYCAWAGKRLPTEAEFEYACKGGKSERLFPWGNNINPRREHWMNIWQGEFPNSNSGEDGYIGTCPVTAFPDQNTFGLKNIIGNVWEWTQDWWEIRHSPEPKKNPKGPSAGVDKVKKGGSFQCHKSYCYRYRCAARSQNTPDSSAANLGFRCASDKLPDSLKRKDEL</sequence>
<reference evidence="4 5" key="1">
    <citation type="submission" date="2024-04" db="EMBL/GenBank/DDBJ databases">
        <authorList>
            <consortium name="Genoscope - CEA"/>
            <person name="William W."/>
        </authorList>
    </citation>
    <scope>NUCLEOTIDE SEQUENCE [LARGE SCALE GENOMIC DNA]</scope>
</reference>
<feature type="domain" description="Sulfatase-modifying factor enzyme-like" evidence="3">
    <location>
        <begin position="116"/>
        <end position="395"/>
    </location>
</feature>
<protein>
    <recommendedName>
        <fullName evidence="3">Sulfatase-modifying factor enzyme-like domain-containing protein</fullName>
    </recommendedName>
</protein>
<keyword evidence="5" id="KW-1185">Reference proteome</keyword>
<name>A0AAV2H093_LYMST</name>
<dbReference type="GO" id="GO:0005783">
    <property type="term" value="C:endoplasmic reticulum"/>
    <property type="evidence" value="ECO:0007669"/>
    <property type="project" value="TreeGrafter"/>
</dbReference>
<gene>
    <name evidence="4" type="ORF">GSLYS_00001259001</name>
</gene>
<dbReference type="AlphaFoldDB" id="A0AAV2H093"/>
<evidence type="ECO:0000313" key="4">
    <source>
        <dbReference type="EMBL" id="CAL1527082.1"/>
    </source>
</evidence>
<evidence type="ECO:0000259" key="3">
    <source>
        <dbReference type="Pfam" id="PF03781"/>
    </source>
</evidence>
<accession>A0AAV2H093</accession>
<dbReference type="Pfam" id="PF03781">
    <property type="entry name" value="FGE-sulfatase"/>
    <property type="match status" value="1"/>
</dbReference>
<dbReference type="GO" id="GO:0120147">
    <property type="term" value="F:formylglycine-generating oxidase activity"/>
    <property type="evidence" value="ECO:0007669"/>
    <property type="project" value="TreeGrafter"/>
</dbReference>
<dbReference type="PANTHER" id="PTHR23150:SF19">
    <property type="entry name" value="FORMYLGLYCINE-GENERATING ENZYME"/>
    <property type="match status" value="1"/>
</dbReference>
<dbReference type="EMBL" id="CAXITT010000012">
    <property type="protein sequence ID" value="CAL1527082.1"/>
    <property type="molecule type" value="Genomic_DNA"/>
</dbReference>
<feature type="compositionally biased region" description="Basic and acidic residues" evidence="2">
    <location>
        <begin position="70"/>
        <end position="81"/>
    </location>
</feature>
<dbReference type="InterPro" id="IPR016187">
    <property type="entry name" value="CTDL_fold"/>
</dbReference>
<evidence type="ECO:0000256" key="1">
    <source>
        <dbReference type="ARBA" id="ARBA00005310"/>
    </source>
</evidence>
<comment type="caution">
    <text evidence="4">The sequence shown here is derived from an EMBL/GenBank/DDBJ whole genome shotgun (WGS) entry which is preliminary data.</text>
</comment>
<proteinExistence type="inferred from homology"/>
<dbReference type="Gene3D" id="3.90.1580.10">
    <property type="entry name" value="paralog of FGE (formylglycine-generating enzyme)"/>
    <property type="match status" value="1"/>
</dbReference>
<organism evidence="4 5">
    <name type="scientific">Lymnaea stagnalis</name>
    <name type="common">Great pond snail</name>
    <name type="synonym">Helix stagnalis</name>
    <dbReference type="NCBI Taxonomy" id="6523"/>
    <lineage>
        <taxon>Eukaryota</taxon>
        <taxon>Metazoa</taxon>
        <taxon>Spiralia</taxon>
        <taxon>Lophotrochozoa</taxon>
        <taxon>Mollusca</taxon>
        <taxon>Gastropoda</taxon>
        <taxon>Heterobranchia</taxon>
        <taxon>Euthyneura</taxon>
        <taxon>Panpulmonata</taxon>
        <taxon>Hygrophila</taxon>
        <taxon>Lymnaeoidea</taxon>
        <taxon>Lymnaeidae</taxon>
        <taxon>Lymnaea</taxon>
    </lineage>
</organism>
<comment type="similarity">
    <text evidence="1">Belongs to the sulfatase-modifying factor family.</text>
</comment>
<evidence type="ECO:0000256" key="2">
    <source>
        <dbReference type="SAM" id="MobiDB-lite"/>
    </source>
</evidence>
<dbReference type="Proteomes" id="UP001497497">
    <property type="component" value="Unassembled WGS sequence"/>
</dbReference>
<dbReference type="PANTHER" id="PTHR23150">
    <property type="entry name" value="SULFATASE MODIFYING FACTOR 1, 2"/>
    <property type="match status" value="1"/>
</dbReference>
<feature type="region of interest" description="Disordered" evidence="2">
    <location>
        <begin position="59"/>
        <end position="81"/>
    </location>
</feature>
<dbReference type="InterPro" id="IPR042095">
    <property type="entry name" value="SUMF_sf"/>
</dbReference>
<evidence type="ECO:0000313" key="5">
    <source>
        <dbReference type="Proteomes" id="UP001497497"/>
    </source>
</evidence>
<dbReference type="InterPro" id="IPR051043">
    <property type="entry name" value="Sulfatase_Mod_Factor_Kinase"/>
</dbReference>